<feature type="compositionally biased region" description="Low complexity" evidence="1">
    <location>
        <begin position="7"/>
        <end position="18"/>
    </location>
</feature>
<feature type="compositionally biased region" description="Pro residues" evidence="1">
    <location>
        <begin position="280"/>
        <end position="297"/>
    </location>
</feature>
<dbReference type="InterPro" id="IPR000770">
    <property type="entry name" value="SAND_dom"/>
</dbReference>
<feature type="compositionally biased region" description="Pro residues" evidence="1">
    <location>
        <begin position="307"/>
        <end position="318"/>
    </location>
</feature>
<dbReference type="Pfam" id="PF01342">
    <property type="entry name" value="SAND"/>
    <property type="match status" value="1"/>
</dbReference>
<protein>
    <submittedName>
        <fullName evidence="3">Body SP140</fullName>
    </submittedName>
</protein>
<dbReference type="EMBL" id="OX395130">
    <property type="protein sequence ID" value="CAI5775324.1"/>
    <property type="molecule type" value="Genomic_DNA"/>
</dbReference>
<dbReference type="Gene3D" id="3.10.390.10">
    <property type="entry name" value="SAND domain-like"/>
    <property type="match status" value="1"/>
</dbReference>
<dbReference type="PROSITE" id="PS50864">
    <property type="entry name" value="SAND"/>
    <property type="match status" value="1"/>
</dbReference>
<gene>
    <name evidence="3" type="ORF">PODLI_1B034426</name>
</gene>
<feature type="compositionally biased region" description="Basic residues" evidence="1">
    <location>
        <begin position="63"/>
        <end position="72"/>
    </location>
</feature>
<organism evidence="3 4">
    <name type="scientific">Podarcis lilfordi</name>
    <name type="common">Lilford's wall lizard</name>
    <dbReference type="NCBI Taxonomy" id="74358"/>
    <lineage>
        <taxon>Eukaryota</taxon>
        <taxon>Metazoa</taxon>
        <taxon>Chordata</taxon>
        <taxon>Craniata</taxon>
        <taxon>Vertebrata</taxon>
        <taxon>Euteleostomi</taxon>
        <taxon>Lepidosauria</taxon>
        <taxon>Squamata</taxon>
        <taxon>Bifurcata</taxon>
        <taxon>Unidentata</taxon>
        <taxon>Episquamata</taxon>
        <taxon>Laterata</taxon>
        <taxon>Lacertibaenia</taxon>
        <taxon>Lacertidae</taxon>
        <taxon>Podarcis</taxon>
    </lineage>
</organism>
<feature type="domain" description="SAND" evidence="2">
    <location>
        <begin position="94"/>
        <end position="175"/>
    </location>
</feature>
<feature type="compositionally biased region" description="Polar residues" evidence="1">
    <location>
        <begin position="24"/>
        <end position="37"/>
    </location>
</feature>
<evidence type="ECO:0000313" key="4">
    <source>
        <dbReference type="Proteomes" id="UP001178461"/>
    </source>
</evidence>
<dbReference type="InterPro" id="IPR010919">
    <property type="entry name" value="SAND-like_dom_sf"/>
</dbReference>
<dbReference type="SUPFAM" id="SSF63763">
    <property type="entry name" value="SAND domain-like"/>
    <property type="match status" value="1"/>
</dbReference>
<dbReference type="InterPro" id="IPR043563">
    <property type="entry name" value="Sp110/Sp140/Sp140L-like"/>
</dbReference>
<dbReference type="AlphaFoldDB" id="A0AA35KD89"/>
<dbReference type="SMART" id="SM00258">
    <property type="entry name" value="SAND"/>
    <property type="match status" value="1"/>
</dbReference>
<feature type="region of interest" description="Disordered" evidence="1">
    <location>
        <begin position="1"/>
        <end position="75"/>
    </location>
</feature>
<dbReference type="GO" id="GO:0003677">
    <property type="term" value="F:DNA binding"/>
    <property type="evidence" value="ECO:0007669"/>
    <property type="project" value="InterPro"/>
</dbReference>
<dbReference type="PANTHER" id="PTHR46386">
    <property type="entry name" value="NUCLEAR BODY PROTEIN SP140"/>
    <property type="match status" value="1"/>
</dbReference>
<dbReference type="GO" id="GO:0005634">
    <property type="term" value="C:nucleus"/>
    <property type="evidence" value="ECO:0007669"/>
    <property type="project" value="TreeGrafter"/>
</dbReference>
<accession>A0AA35KD89</accession>
<dbReference type="PANTHER" id="PTHR46386:SF1">
    <property type="entry name" value="NUCLEAR BODY PROTEIN SP140-LIKE PROTEIN"/>
    <property type="match status" value="1"/>
</dbReference>
<feature type="region of interest" description="Disordered" evidence="1">
    <location>
        <begin position="204"/>
        <end position="322"/>
    </location>
</feature>
<name>A0AA35KD89_9SAUR</name>
<evidence type="ECO:0000313" key="3">
    <source>
        <dbReference type="EMBL" id="CAI5775324.1"/>
    </source>
</evidence>
<keyword evidence="4" id="KW-1185">Reference proteome</keyword>
<evidence type="ECO:0000256" key="1">
    <source>
        <dbReference type="SAM" id="MobiDB-lite"/>
    </source>
</evidence>
<reference evidence="3" key="1">
    <citation type="submission" date="2022-12" db="EMBL/GenBank/DDBJ databases">
        <authorList>
            <person name="Alioto T."/>
            <person name="Alioto T."/>
            <person name="Gomez Garrido J."/>
        </authorList>
    </citation>
    <scope>NUCLEOTIDE SEQUENCE</scope>
</reference>
<evidence type="ECO:0000259" key="2">
    <source>
        <dbReference type="PROSITE" id="PS50864"/>
    </source>
</evidence>
<sequence length="435" mass="48196">MEGGAGASAPHASAPTSAKAKEGITQNAGNNSTSEANSSEKSTSTDESDPDYSLGNGRTTNAVKRKRKRKHQMQYTERWNGRRIRKVKRRQIQIQEEDLQGSTLLVHCGQVKGVLYKEKLAAGISQKSIKGSDGKWFTPPEFEAEGERESWKSWKRSIRHKGLPLEKLIVSGYLPNPKRIYGKRKKQVKNPSTPFCESAQVQSSAVVCHDGPEEATQGPSEEAMPEPSEDATPGPSEETTPVAPQSPGRTPHKHLRVELRRLSPSVLTRARCNPLDSPQTSPPDSPQVSPPDSPQASPPDSLQANPPDSPQANPPPVLRTPHRRCHWRRSMKPHTMSSSLGLAILRSVYKMKRLFQNTFGNRKALQVKLQDINGHLIGLQQQHADLKKALDRCSRLNAALDVLTLQKQMNSIIEHQRRLETLVLEILATLGVERS</sequence>
<proteinExistence type="predicted"/>
<dbReference type="Proteomes" id="UP001178461">
    <property type="component" value="Chromosome 5"/>
</dbReference>
<dbReference type="GO" id="GO:0000981">
    <property type="term" value="F:DNA-binding transcription factor activity, RNA polymerase II-specific"/>
    <property type="evidence" value="ECO:0007669"/>
    <property type="project" value="TreeGrafter"/>
</dbReference>